<dbReference type="EMBL" id="JBEPEK010000004">
    <property type="protein sequence ID" value="MER7178099.1"/>
    <property type="molecule type" value="Genomic_DNA"/>
</dbReference>
<name>A0ABV1WP68_9ACTN</name>
<gene>
    <name evidence="1" type="ORF">ABT404_01135</name>
</gene>
<dbReference type="Proteomes" id="UP001474181">
    <property type="component" value="Unassembled WGS sequence"/>
</dbReference>
<keyword evidence="2" id="KW-1185">Reference proteome</keyword>
<evidence type="ECO:0000313" key="1">
    <source>
        <dbReference type="EMBL" id="MER7178099.1"/>
    </source>
</evidence>
<reference evidence="1 2" key="1">
    <citation type="submission" date="2024-06" db="EMBL/GenBank/DDBJ databases">
        <title>The Natural Products Discovery Center: Release of the First 8490 Sequenced Strains for Exploring Actinobacteria Biosynthetic Diversity.</title>
        <authorList>
            <person name="Kalkreuter E."/>
            <person name="Kautsar S.A."/>
            <person name="Yang D."/>
            <person name="Bader C.D."/>
            <person name="Teijaro C.N."/>
            <person name="Fluegel L."/>
            <person name="Davis C.M."/>
            <person name="Simpson J.R."/>
            <person name="Lauterbach L."/>
            <person name="Steele A.D."/>
            <person name="Gui C."/>
            <person name="Meng S."/>
            <person name="Li G."/>
            <person name="Viehrig K."/>
            <person name="Ye F."/>
            <person name="Su P."/>
            <person name="Kiefer A.F."/>
            <person name="Nichols A."/>
            <person name="Cepeda A.J."/>
            <person name="Yan W."/>
            <person name="Fan B."/>
            <person name="Jiang Y."/>
            <person name="Adhikari A."/>
            <person name="Zheng C.-J."/>
            <person name="Schuster L."/>
            <person name="Cowan T.M."/>
            <person name="Smanski M.J."/>
            <person name="Chevrette M.G."/>
            <person name="De Carvalho L.P.S."/>
            <person name="Shen B."/>
        </authorList>
    </citation>
    <scope>NUCLEOTIDE SEQUENCE [LARGE SCALE GENOMIC DNA]</scope>
    <source>
        <strain evidence="1 2">NPDC000234</strain>
    </source>
</reference>
<proteinExistence type="predicted"/>
<organism evidence="1 2">
    <name type="scientific">Streptomyces hyaluromycini</name>
    <dbReference type="NCBI Taxonomy" id="1377993"/>
    <lineage>
        <taxon>Bacteria</taxon>
        <taxon>Bacillati</taxon>
        <taxon>Actinomycetota</taxon>
        <taxon>Actinomycetes</taxon>
        <taxon>Kitasatosporales</taxon>
        <taxon>Streptomycetaceae</taxon>
        <taxon>Streptomyces</taxon>
    </lineage>
</organism>
<evidence type="ECO:0000313" key="2">
    <source>
        <dbReference type="Proteomes" id="UP001474181"/>
    </source>
</evidence>
<protein>
    <submittedName>
        <fullName evidence="1">Uncharacterized protein</fullName>
    </submittedName>
</protein>
<dbReference type="RefSeq" id="WP_350776123.1">
    <property type="nucleotide sequence ID" value="NZ_JBEPEK010000004.1"/>
</dbReference>
<sequence length="134" mass="14793">MGKRPNLPEDFRSEARIAYAFLTESEGFSEPETVGDRSFRCTGLRFRRTGMEVEFLYFGGREPEVSTWLTPVGADGTQGRGARLDALYVAVGCGPAQDVPISAPTRRAMLKRVHEHAAALRRVLPLLDGEVPEV</sequence>
<comment type="caution">
    <text evidence="1">The sequence shown here is derived from an EMBL/GenBank/DDBJ whole genome shotgun (WGS) entry which is preliminary data.</text>
</comment>
<accession>A0ABV1WP68</accession>